<dbReference type="Pfam" id="PF00440">
    <property type="entry name" value="TetR_N"/>
    <property type="match status" value="1"/>
</dbReference>
<feature type="region of interest" description="Disordered" evidence="5">
    <location>
        <begin position="14"/>
        <end position="35"/>
    </location>
</feature>
<dbReference type="AlphaFoldDB" id="A0A4R5UDB2"/>
<evidence type="ECO:0000256" key="2">
    <source>
        <dbReference type="ARBA" id="ARBA00023125"/>
    </source>
</evidence>
<comment type="caution">
    <text evidence="7">The sequence shown here is derived from an EMBL/GenBank/DDBJ whole genome shotgun (WGS) entry which is preliminary data.</text>
</comment>
<evidence type="ECO:0000313" key="8">
    <source>
        <dbReference type="Proteomes" id="UP000295543"/>
    </source>
</evidence>
<reference evidence="7 8" key="1">
    <citation type="submission" date="2019-03" db="EMBL/GenBank/DDBJ databases">
        <title>Luteimonas zhaokaii sp.nov., isolated from the rectal contents of Plateau pika in Yushu, Qinghai Province, China.</title>
        <authorList>
            <person name="Zhang G."/>
        </authorList>
    </citation>
    <scope>NUCLEOTIDE SEQUENCE [LARGE SCALE GENOMIC DNA]</scope>
    <source>
        <strain evidence="7 8">THG-MD21</strain>
    </source>
</reference>
<keyword evidence="8" id="KW-1185">Reference proteome</keyword>
<name>A0A4R5UDB2_9GAMM</name>
<feature type="DNA-binding region" description="H-T-H motif" evidence="4">
    <location>
        <begin position="72"/>
        <end position="91"/>
    </location>
</feature>
<dbReference type="EMBL" id="SMTG01000002">
    <property type="protein sequence ID" value="TDK33275.1"/>
    <property type="molecule type" value="Genomic_DNA"/>
</dbReference>
<proteinExistence type="predicted"/>
<evidence type="ECO:0000256" key="4">
    <source>
        <dbReference type="PROSITE-ProRule" id="PRU00335"/>
    </source>
</evidence>
<dbReference type="Gene3D" id="1.10.357.10">
    <property type="entry name" value="Tetracycline Repressor, domain 2"/>
    <property type="match status" value="1"/>
</dbReference>
<dbReference type="InterPro" id="IPR050109">
    <property type="entry name" value="HTH-type_TetR-like_transc_reg"/>
</dbReference>
<dbReference type="PRINTS" id="PR00455">
    <property type="entry name" value="HTHTETR"/>
</dbReference>
<feature type="domain" description="HTH tetR-type" evidence="6">
    <location>
        <begin position="49"/>
        <end position="109"/>
    </location>
</feature>
<dbReference type="InterPro" id="IPR001647">
    <property type="entry name" value="HTH_TetR"/>
</dbReference>
<evidence type="ECO:0000313" key="7">
    <source>
        <dbReference type="EMBL" id="TDK33275.1"/>
    </source>
</evidence>
<dbReference type="PROSITE" id="PS50977">
    <property type="entry name" value="HTH_TETR_2"/>
    <property type="match status" value="1"/>
</dbReference>
<dbReference type="GO" id="GO:0000976">
    <property type="term" value="F:transcription cis-regulatory region binding"/>
    <property type="evidence" value="ECO:0007669"/>
    <property type="project" value="TreeGrafter"/>
</dbReference>
<dbReference type="PANTHER" id="PTHR30055:SF234">
    <property type="entry name" value="HTH-TYPE TRANSCRIPTIONAL REGULATOR BETI"/>
    <property type="match status" value="1"/>
</dbReference>
<dbReference type="InterPro" id="IPR009057">
    <property type="entry name" value="Homeodomain-like_sf"/>
</dbReference>
<evidence type="ECO:0000256" key="5">
    <source>
        <dbReference type="SAM" id="MobiDB-lite"/>
    </source>
</evidence>
<dbReference type="Gene3D" id="1.10.10.60">
    <property type="entry name" value="Homeodomain-like"/>
    <property type="match status" value="1"/>
</dbReference>
<keyword evidence="1" id="KW-0805">Transcription regulation</keyword>
<protein>
    <submittedName>
        <fullName evidence="7">TetR/AcrR family transcriptional regulator</fullName>
    </submittedName>
</protein>
<keyword evidence="2 4" id="KW-0238">DNA-binding</keyword>
<sequence length="290" mass="31947">MLRCIRCVAGENESCSRREPGSYSAPPDTPRSAMPPMPTALARRQREVAAREGVFLDTAQAQIQRDGLLSLQMARVAEECGYAIGTLYKHFASKEDLLVALATRNSFSRVELFERAAKWNGPTRERMLAVVLADLLILREQPEHFRLAQFVWTDVVWGAASDESRRRALAACEPLAGLIDGIVAEGRARGELPGNALTIEALTMGPWAMTVGMHSLVQQQGLIDTALTGDPYRLLIRQLQYLFNGYGWQPLVDAGDDAVLDALIARVSRDVFDTDWSSIVPDLPPSLPIS</sequence>
<dbReference type="OrthoDB" id="63332at2"/>
<keyword evidence="3" id="KW-0804">Transcription</keyword>
<gene>
    <name evidence="7" type="ORF">E2F49_04385</name>
</gene>
<dbReference type="GO" id="GO:0003700">
    <property type="term" value="F:DNA-binding transcription factor activity"/>
    <property type="evidence" value="ECO:0007669"/>
    <property type="project" value="TreeGrafter"/>
</dbReference>
<organism evidence="7 8">
    <name type="scientific">Luteimonas terrae</name>
    <dbReference type="NCBI Taxonomy" id="1530191"/>
    <lineage>
        <taxon>Bacteria</taxon>
        <taxon>Pseudomonadati</taxon>
        <taxon>Pseudomonadota</taxon>
        <taxon>Gammaproteobacteria</taxon>
        <taxon>Lysobacterales</taxon>
        <taxon>Lysobacteraceae</taxon>
        <taxon>Luteimonas</taxon>
    </lineage>
</organism>
<evidence type="ECO:0000256" key="1">
    <source>
        <dbReference type="ARBA" id="ARBA00023015"/>
    </source>
</evidence>
<evidence type="ECO:0000259" key="6">
    <source>
        <dbReference type="PROSITE" id="PS50977"/>
    </source>
</evidence>
<dbReference type="Proteomes" id="UP000295543">
    <property type="component" value="Unassembled WGS sequence"/>
</dbReference>
<accession>A0A4R5UDB2</accession>
<dbReference type="SUPFAM" id="SSF46689">
    <property type="entry name" value="Homeodomain-like"/>
    <property type="match status" value="1"/>
</dbReference>
<evidence type="ECO:0000256" key="3">
    <source>
        <dbReference type="ARBA" id="ARBA00023163"/>
    </source>
</evidence>
<dbReference type="PANTHER" id="PTHR30055">
    <property type="entry name" value="HTH-TYPE TRANSCRIPTIONAL REGULATOR RUTR"/>
    <property type="match status" value="1"/>
</dbReference>